<dbReference type="Proteomes" id="UP000198693">
    <property type="component" value="Unassembled WGS sequence"/>
</dbReference>
<accession>A0A1I7G4Q6</accession>
<dbReference type="STRING" id="463301.SAMN04487955_102250"/>
<evidence type="ECO:0000313" key="2">
    <source>
        <dbReference type="Proteomes" id="UP000198693"/>
    </source>
</evidence>
<name>A0A1I7G4Q6_9GAMM</name>
<protein>
    <submittedName>
        <fullName evidence="1">Uncharacterized protein</fullName>
    </submittedName>
</protein>
<sequence>MRDEVSLLNDTKREGQEEARQEIASRICDILYVMAKGSDTAAIEADVKAKQGRGRLPPLAGVSRLSNH</sequence>
<proteinExistence type="predicted"/>
<organism evidence="1 2">
    <name type="scientific">Halomonas korlensis</name>
    <dbReference type="NCBI Taxonomy" id="463301"/>
    <lineage>
        <taxon>Bacteria</taxon>
        <taxon>Pseudomonadati</taxon>
        <taxon>Pseudomonadota</taxon>
        <taxon>Gammaproteobacteria</taxon>
        <taxon>Oceanospirillales</taxon>
        <taxon>Halomonadaceae</taxon>
        <taxon>Halomonas</taxon>
    </lineage>
</organism>
<reference evidence="2" key="1">
    <citation type="submission" date="2016-10" db="EMBL/GenBank/DDBJ databases">
        <authorList>
            <person name="Varghese N."/>
            <person name="Submissions S."/>
        </authorList>
    </citation>
    <scope>NUCLEOTIDE SEQUENCE [LARGE SCALE GENOMIC DNA]</scope>
    <source>
        <strain evidence="2">CGMCC 1.6981</strain>
    </source>
</reference>
<keyword evidence="2" id="KW-1185">Reference proteome</keyword>
<dbReference type="EMBL" id="FPBP01000002">
    <property type="protein sequence ID" value="SFU43450.1"/>
    <property type="molecule type" value="Genomic_DNA"/>
</dbReference>
<dbReference type="AlphaFoldDB" id="A0A1I7G4Q6"/>
<dbReference type="RefSeq" id="WP_089793128.1">
    <property type="nucleotide sequence ID" value="NZ_FPBP01000002.1"/>
</dbReference>
<evidence type="ECO:0000313" key="1">
    <source>
        <dbReference type="EMBL" id="SFU43450.1"/>
    </source>
</evidence>
<gene>
    <name evidence="1" type="ORF">SAMN04487955_102250</name>
</gene>